<feature type="chain" id="PRO_5045544999" evidence="13">
    <location>
        <begin position="23"/>
        <end position="775"/>
    </location>
</feature>
<keyword evidence="5 13" id="KW-0732">Signal</keyword>
<evidence type="ECO:0000256" key="4">
    <source>
        <dbReference type="ARBA" id="ARBA00022692"/>
    </source>
</evidence>
<dbReference type="InterPro" id="IPR000531">
    <property type="entry name" value="Beta-barrel_TonB"/>
</dbReference>
<keyword evidence="17" id="KW-1185">Reference proteome</keyword>
<keyword evidence="3 9" id="KW-1134">Transmembrane beta strand</keyword>
<comment type="subcellular location">
    <subcellularLocation>
        <location evidence="1 9">Cell outer membrane</location>
        <topology evidence="1 9">Multi-pass membrane protein</topology>
    </subcellularLocation>
</comment>
<reference evidence="16 17" key="1">
    <citation type="submission" date="2023-09" db="EMBL/GenBank/DDBJ databases">
        <authorList>
            <person name="Rey-Velasco X."/>
        </authorList>
    </citation>
    <scope>NUCLEOTIDE SEQUENCE [LARGE SCALE GENOMIC DNA]</scope>
    <source>
        <strain evidence="16 17">W311</strain>
    </source>
</reference>
<dbReference type="Pfam" id="PF00593">
    <property type="entry name" value="TonB_dep_Rec_b-barrel"/>
    <property type="match status" value="1"/>
</dbReference>
<feature type="compositionally biased region" description="Basic and acidic residues" evidence="12">
    <location>
        <begin position="28"/>
        <end position="38"/>
    </location>
</feature>
<feature type="signal peptide" evidence="13">
    <location>
        <begin position="1"/>
        <end position="22"/>
    </location>
</feature>
<proteinExistence type="inferred from homology"/>
<evidence type="ECO:0000256" key="2">
    <source>
        <dbReference type="ARBA" id="ARBA00022448"/>
    </source>
</evidence>
<dbReference type="PROSITE" id="PS52016">
    <property type="entry name" value="TONB_DEPENDENT_REC_3"/>
    <property type="match status" value="1"/>
</dbReference>
<dbReference type="InterPro" id="IPR010917">
    <property type="entry name" value="TonB_rcpt_CS"/>
</dbReference>
<evidence type="ECO:0000256" key="13">
    <source>
        <dbReference type="SAM" id="SignalP"/>
    </source>
</evidence>
<keyword evidence="4 9" id="KW-0812">Transmembrane</keyword>
<dbReference type="RefSeq" id="WP_313913434.1">
    <property type="nucleotide sequence ID" value="NZ_CP135076.1"/>
</dbReference>
<dbReference type="InterPro" id="IPR012910">
    <property type="entry name" value="Plug_dom"/>
</dbReference>
<evidence type="ECO:0000256" key="1">
    <source>
        <dbReference type="ARBA" id="ARBA00004571"/>
    </source>
</evidence>
<feature type="domain" description="TonB-dependent receptor plug" evidence="15">
    <location>
        <begin position="54"/>
        <end position="157"/>
    </location>
</feature>
<evidence type="ECO:0000256" key="11">
    <source>
        <dbReference type="RuleBase" id="RU003357"/>
    </source>
</evidence>
<keyword evidence="8 9" id="KW-0998">Cell outer membrane</keyword>
<keyword evidence="16" id="KW-0675">Receptor</keyword>
<feature type="short sequence motif" description="TonB C-terminal box" evidence="10">
    <location>
        <begin position="758"/>
        <end position="775"/>
    </location>
</feature>
<dbReference type="PANTHER" id="PTHR30069">
    <property type="entry name" value="TONB-DEPENDENT OUTER MEMBRANE RECEPTOR"/>
    <property type="match status" value="1"/>
</dbReference>
<dbReference type="InterPro" id="IPR036942">
    <property type="entry name" value="Beta-barrel_TonB_sf"/>
</dbReference>
<comment type="similarity">
    <text evidence="9 11">Belongs to the TonB-dependent receptor family.</text>
</comment>
<evidence type="ECO:0000313" key="16">
    <source>
        <dbReference type="EMBL" id="WNO52708.1"/>
    </source>
</evidence>
<feature type="domain" description="TonB-dependent receptor-like beta-barrel" evidence="14">
    <location>
        <begin position="382"/>
        <end position="728"/>
    </location>
</feature>
<gene>
    <name evidence="16" type="ORF">RPR59_09545</name>
</gene>
<dbReference type="EMBL" id="CP135076">
    <property type="protein sequence ID" value="WNO52708.1"/>
    <property type="molecule type" value="Genomic_DNA"/>
</dbReference>
<keyword evidence="2 9" id="KW-0813">Transport</keyword>
<dbReference type="PANTHER" id="PTHR30069:SF39">
    <property type="entry name" value="BLL6183 PROTEIN"/>
    <property type="match status" value="1"/>
</dbReference>
<dbReference type="InterPro" id="IPR037066">
    <property type="entry name" value="Plug_dom_sf"/>
</dbReference>
<keyword evidence="7 9" id="KW-0472">Membrane</keyword>
<evidence type="ECO:0000256" key="7">
    <source>
        <dbReference type="ARBA" id="ARBA00023136"/>
    </source>
</evidence>
<evidence type="ECO:0000256" key="6">
    <source>
        <dbReference type="ARBA" id="ARBA00023077"/>
    </source>
</evidence>
<evidence type="ECO:0000259" key="14">
    <source>
        <dbReference type="Pfam" id="PF00593"/>
    </source>
</evidence>
<dbReference type="Proteomes" id="UP001302249">
    <property type="component" value="Chromosome"/>
</dbReference>
<accession>A0ABZ0B5Q2</accession>
<keyword evidence="6 11" id="KW-0798">TonB box</keyword>
<evidence type="ECO:0000259" key="15">
    <source>
        <dbReference type="Pfam" id="PF07715"/>
    </source>
</evidence>
<evidence type="ECO:0000256" key="9">
    <source>
        <dbReference type="PROSITE-ProRule" id="PRU01360"/>
    </source>
</evidence>
<dbReference type="SUPFAM" id="SSF56935">
    <property type="entry name" value="Porins"/>
    <property type="match status" value="1"/>
</dbReference>
<name>A0ABZ0B5Q2_9SPHN</name>
<dbReference type="Gene3D" id="2.40.170.20">
    <property type="entry name" value="TonB-dependent receptor, beta-barrel domain"/>
    <property type="match status" value="1"/>
</dbReference>
<evidence type="ECO:0000256" key="5">
    <source>
        <dbReference type="ARBA" id="ARBA00022729"/>
    </source>
</evidence>
<feature type="region of interest" description="Disordered" evidence="12">
    <location>
        <begin position="749"/>
        <end position="775"/>
    </location>
</feature>
<evidence type="ECO:0000313" key="17">
    <source>
        <dbReference type="Proteomes" id="UP001302249"/>
    </source>
</evidence>
<dbReference type="InterPro" id="IPR039426">
    <property type="entry name" value="TonB-dep_rcpt-like"/>
</dbReference>
<dbReference type="Gene3D" id="2.170.130.10">
    <property type="entry name" value="TonB-dependent receptor, plug domain"/>
    <property type="match status" value="1"/>
</dbReference>
<organism evidence="16 17">
    <name type="scientific">Stakelama saccharophila</name>
    <dbReference type="NCBI Taxonomy" id="3075605"/>
    <lineage>
        <taxon>Bacteria</taxon>
        <taxon>Pseudomonadati</taxon>
        <taxon>Pseudomonadota</taxon>
        <taxon>Alphaproteobacteria</taxon>
        <taxon>Sphingomonadales</taxon>
        <taxon>Sphingomonadaceae</taxon>
        <taxon>Stakelama</taxon>
    </lineage>
</organism>
<evidence type="ECO:0000256" key="3">
    <source>
        <dbReference type="ARBA" id="ARBA00022452"/>
    </source>
</evidence>
<feature type="region of interest" description="Disordered" evidence="12">
    <location>
        <begin position="21"/>
        <end position="51"/>
    </location>
</feature>
<evidence type="ECO:0000256" key="10">
    <source>
        <dbReference type="PROSITE-ProRule" id="PRU10144"/>
    </source>
</evidence>
<evidence type="ECO:0000256" key="12">
    <source>
        <dbReference type="SAM" id="MobiDB-lite"/>
    </source>
</evidence>
<evidence type="ECO:0000256" key="8">
    <source>
        <dbReference type="ARBA" id="ARBA00023237"/>
    </source>
</evidence>
<sequence length="775" mass="82004">MRPLPPTLLTIAALMTSPAALAQAESETAPKPEPRRDIVVTAPGGDLDEDDAITVTSDDLKRGGTTDLSGGMARNVAGVSLSEAQSNPFQPNLVYRGFVASPLQGNAQGLAFYIDGARFNQPFGDTVDFDLLPVNAVRRITIKDASPVYGLNALGGAVVVETKTGRTAPGARLSGAGGNYGRGEFAAELGTSSGPWSAYLAVNEQHDGGWRRYSPSALYNGFADLGWDGENAGIHAKAILADTDLTGNGSAPVELLAADRRAVFTWPDNTRNRFARVSVHPWLGLGPHTRIEASLYAQRLHQETVNGDAADIEPCETAANTGLLCLEAAADDDDEEGEESILTDRAGTPIADVLGGEGYGVLNRGETQSRAGGALVQLVDTRPLFGGKNRLVVGASHDRGRSRFAASTELGKLTEARNVAGLGPVIEQADSAITPVEVVGLTRYTGVFVSETLPLGPRLSAELGLRWNDARVLLDDQRGAVLNGEHHFQRLNPGVELDYAISSAVSIRAGYAETNRAPTPAELACADPEAPCSLTNFFVGDPPLEQVVATSWEAGASGHSDGAWTVDWLLSGYRTTSHDDIQFVAAETRGRAYFQNVGETRRQGVELDIGARRGAWTLRAGYAFTDATFRTPLALNSPDNPAADGEGHIAVTPGDRLPGVPRHRGLVSVDYAGDGFTLGGDVQAQSGQFLFGDESNDRPKTDGFAIVDLRGSIAIGRGLKLFGELRNVFDARYTTFGTFSETGEIELAEAPDAGNPRSLGPGTPRRWTAGLSARF</sequence>
<dbReference type="PROSITE" id="PS01156">
    <property type="entry name" value="TONB_DEPENDENT_REC_2"/>
    <property type="match status" value="1"/>
</dbReference>
<dbReference type="Pfam" id="PF07715">
    <property type="entry name" value="Plug"/>
    <property type="match status" value="1"/>
</dbReference>
<protein>
    <submittedName>
        <fullName evidence="16">TonB-dependent receptor</fullName>
    </submittedName>
</protein>